<proteinExistence type="predicted"/>
<protein>
    <submittedName>
        <fullName evidence="2">Predicted protein</fullName>
    </submittedName>
</protein>
<feature type="transmembrane region" description="Helical" evidence="1">
    <location>
        <begin position="62"/>
        <end position="80"/>
    </location>
</feature>
<evidence type="ECO:0000256" key="1">
    <source>
        <dbReference type="SAM" id="Phobius"/>
    </source>
</evidence>
<dbReference type="GeneID" id="6082512"/>
<dbReference type="KEGG" id="lbc:LACBIDRAFT_332313"/>
<name>B0DSA9_LACBS</name>
<keyword evidence="1" id="KW-0472">Membrane</keyword>
<evidence type="ECO:0000313" key="2">
    <source>
        <dbReference type="EMBL" id="EDR02442.1"/>
    </source>
</evidence>
<feature type="transmembrane region" description="Helical" evidence="1">
    <location>
        <begin position="30"/>
        <end position="50"/>
    </location>
</feature>
<keyword evidence="3" id="KW-1185">Reference proteome</keyword>
<reference evidence="2 3" key="1">
    <citation type="journal article" date="2008" name="Nature">
        <title>The genome of Laccaria bicolor provides insights into mycorrhizal symbiosis.</title>
        <authorList>
            <person name="Martin F."/>
            <person name="Aerts A."/>
            <person name="Ahren D."/>
            <person name="Brun A."/>
            <person name="Danchin E.G.J."/>
            <person name="Duchaussoy F."/>
            <person name="Gibon J."/>
            <person name="Kohler A."/>
            <person name="Lindquist E."/>
            <person name="Pereda V."/>
            <person name="Salamov A."/>
            <person name="Shapiro H.J."/>
            <person name="Wuyts J."/>
            <person name="Blaudez D."/>
            <person name="Buee M."/>
            <person name="Brokstein P."/>
            <person name="Canbaeck B."/>
            <person name="Cohen D."/>
            <person name="Courty P.E."/>
            <person name="Coutinho P.M."/>
            <person name="Delaruelle C."/>
            <person name="Detter J.C."/>
            <person name="Deveau A."/>
            <person name="DiFazio S."/>
            <person name="Duplessis S."/>
            <person name="Fraissinet-Tachet L."/>
            <person name="Lucic E."/>
            <person name="Frey-Klett P."/>
            <person name="Fourrey C."/>
            <person name="Feussner I."/>
            <person name="Gay G."/>
            <person name="Grimwood J."/>
            <person name="Hoegger P.J."/>
            <person name="Jain P."/>
            <person name="Kilaru S."/>
            <person name="Labbe J."/>
            <person name="Lin Y.C."/>
            <person name="Legue V."/>
            <person name="Le Tacon F."/>
            <person name="Marmeisse R."/>
            <person name="Melayah D."/>
            <person name="Montanini B."/>
            <person name="Muratet M."/>
            <person name="Nehls U."/>
            <person name="Niculita-Hirzel H."/>
            <person name="Oudot-Le Secq M.P."/>
            <person name="Peter M."/>
            <person name="Quesneville H."/>
            <person name="Rajashekar B."/>
            <person name="Reich M."/>
            <person name="Rouhier N."/>
            <person name="Schmutz J."/>
            <person name="Yin T."/>
            <person name="Chalot M."/>
            <person name="Henrissat B."/>
            <person name="Kuees U."/>
            <person name="Lucas S."/>
            <person name="Van de Peer Y."/>
            <person name="Podila G.K."/>
            <person name="Polle A."/>
            <person name="Pukkila P.J."/>
            <person name="Richardson P.M."/>
            <person name="Rouze P."/>
            <person name="Sanders I.R."/>
            <person name="Stajich J.E."/>
            <person name="Tunlid A."/>
            <person name="Tuskan G."/>
            <person name="Grigoriev I.V."/>
        </authorList>
    </citation>
    <scope>NUCLEOTIDE SEQUENCE [LARGE SCALE GENOMIC DNA]</scope>
    <source>
        <strain evidence="3">S238N-H82 / ATCC MYA-4686</strain>
    </source>
</reference>
<gene>
    <name evidence="2" type="ORF">LACBIDRAFT_332313</name>
</gene>
<dbReference type="EMBL" id="DS547130">
    <property type="protein sequence ID" value="EDR02442.1"/>
    <property type="molecule type" value="Genomic_DNA"/>
</dbReference>
<evidence type="ECO:0000313" key="3">
    <source>
        <dbReference type="Proteomes" id="UP000001194"/>
    </source>
</evidence>
<sequence length="283" mass="31523">MRWSVFLPSLDHYVPATANLPATYRKLCSVLSWVYSIAITVSGVFITWNGISLERGNATWTLCLRSTILLVSPFFMRMFLRLDFTQSITSLMSTSQICASRRSDSLVMPIPKLTSLAHLSYPYASLPVVDEETHILSFGSEFPAVPRPPMHPVAPLHVTEFPVILHLRLHSNPLFVWGILPNSCYRGILVVLLRSSLVVFSFGELRSYPRIGLATPVSTQYISSEPMTSCVIQDLDVSTEKMQRLTNTGLGLGAAICIGINIFSRERVHDLPPSSWLALNAQK</sequence>
<dbReference type="HOGENOM" id="CLU_983767_0_0_1"/>
<keyword evidence="1" id="KW-1133">Transmembrane helix</keyword>
<dbReference type="RefSeq" id="XP_001886805.1">
    <property type="nucleotide sequence ID" value="XM_001886770.1"/>
</dbReference>
<dbReference type="Proteomes" id="UP000001194">
    <property type="component" value="Unassembled WGS sequence"/>
</dbReference>
<dbReference type="AlphaFoldDB" id="B0DSA9"/>
<keyword evidence="1" id="KW-0812">Transmembrane</keyword>
<organism evidence="3">
    <name type="scientific">Laccaria bicolor (strain S238N-H82 / ATCC MYA-4686)</name>
    <name type="common">Bicoloured deceiver</name>
    <name type="synonym">Laccaria laccata var. bicolor</name>
    <dbReference type="NCBI Taxonomy" id="486041"/>
    <lineage>
        <taxon>Eukaryota</taxon>
        <taxon>Fungi</taxon>
        <taxon>Dikarya</taxon>
        <taxon>Basidiomycota</taxon>
        <taxon>Agaricomycotina</taxon>
        <taxon>Agaricomycetes</taxon>
        <taxon>Agaricomycetidae</taxon>
        <taxon>Agaricales</taxon>
        <taxon>Agaricineae</taxon>
        <taxon>Hydnangiaceae</taxon>
        <taxon>Laccaria</taxon>
    </lineage>
</organism>
<accession>B0DSA9</accession>
<dbReference type="InParanoid" id="B0DSA9"/>